<feature type="compositionally biased region" description="Polar residues" evidence="7">
    <location>
        <begin position="1"/>
        <end position="16"/>
    </location>
</feature>
<dbReference type="GeneID" id="30985213"/>
<gene>
    <name evidence="8" type="ORF">CANTADRAFT_7206</name>
</gene>
<dbReference type="GO" id="GO:0005737">
    <property type="term" value="C:cytoplasm"/>
    <property type="evidence" value="ECO:0007669"/>
    <property type="project" value="UniProtKB-SubCell"/>
</dbReference>
<proteinExistence type="inferred from homology"/>
<protein>
    <recommendedName>
        <fullName evidence="4">Damage-regulated import facilitator 1</fullName>
    </recommendedName>
</protein>
<organism evidence="8 9">
    <name type="scientific">Suhomyces tanzawaensis NRRL Y-17324</name>
    <dbReference type="NCBI Taxonomy" id="984487"/>
    <lineage>
        <taxon>Eukaryota</taxon>
        <taxon>Fungi</taxon>
        <taxon>Dikarya</taxon>
        <taxon>Ascomycota</taxon>
        <taxon>Saccharomycotina</taxon>
        <taxon>Pichiomycetes</taxon>
        <taxon>Debaryomycetaceae</taxon>
        <taxon>Suhomyces</taxon>
    </lineage>
</organism>
<keyword evidence="5" id="KW-0963">Cytoplasm</keyword>
<feature type="compositionally biased region" description="Polar residues" evidence="7">
    <location>
        <begin position="50"/>
        <end position="61"/>
    </location>
</feature>
<evidence type="ECO:0000256" key="5">
    <source>
        <dbReference type="ARBA" id="ARBA00022490"/>
    </source>
</evidence>
<keyword evidence="6" id="KW-0539">Nucleus</keyword>
<feature type="region of interest" description="Disordered" evidence="7">
    <location>
        <begin position="1"/>
        <end position="22"/>
    </location>
</feature>
<dbReference type="Pfam" id="PF08591">
    <property type="entry name" value="RNR_inhib"/>
    <property type="match status" value="1"/>
</dbReference>
<dbReference type="RefSeq" id="XP_020062825.1">
    <property type="nucleotide sequence ID" value="XM_020211077.1"/>
</dbReference>
<comment type="subcellular location">
    <subcellularLocation>
        <location evidence="2">Cytoplasm</location>
    </subcellularLocation>
    <subcellularLocation>
        <location evidence="1">Nucleus</location>
    </subcellularLocation>
</comment>
<reference evidence="9" key="1">
    <citation type="submission" date="2016-05" db="EMBL/GenBank/DDBJ databases">
        <title>Comparative genomics of biotechnologically important yeasts.</title>
        <authorList>
            <consortium name="DOE Joint Genome Institute"/>
            <person name="Riley R."/>
            <person name="Haridas S."/>
            <person name="Wolfe K.H."/>
            <person name="Lopes M.R."/>
            <person name="Hittinger C.T."/>
            <person name="Goker M."/>
            <person name="Salamov A."/>
            <person name="Wisecaver J."/>
            <person name="Long T.M."/>
            <person name="Aerts A.L."/>
            <person name="Barry K."/>
            <person name="Choi C."/>
            <person name="Clum A."/>
            <person name="Coughlan A.Y."/>
            <person name="Deshpande S."/>
            <person name="Douglass A.P."/>
            <person name="Hanson S.J."/>
            <person name="Klenk H.-P."/>
            <person name="Labutti K."/>
            <person name="Lapidus A."/>
            <person name="Lindquist E."/>
            <person name="Lipzen A."/>
            <person name="Meier-Kolthoff J.P."/>
            <person name="Ohm R.A."/>
            <person name="Otillar R.P."/>
            <person name="Pangilinan J."/>
            <person name="Peng Y."/>
            <person name="Rokas A."/>
            <person name="Rosa C.A."/>
            <person name="Scheuner C."/>
            <person name="Sibirny A.A."/>
            <person name="Slot J.C."/>
            <person name="Stielow J.B."/>
            <person name="Sun H."/>
            <person name="Kurtzman C.P."/>
            <person name="Blackwell M."/>
            <person name="Grigoriev I.V."/>
            <person name="Jeffries T.W."/>
        </authorList>
    </citation>
    <scope>NUCLEOTIDE SEQUENCE [LARGE SCALE GENOMIC DNA]</scope>
    <source>
        <strain evidence="9">NRRL Y-17324</strain>
    </source>
</reference>
<evidence type="ECO:0000256" key="7">
    <source>
        <dbReference type="SAM" id="MobiDB-lite"/>
    </source>
</evidence>
<dbReference type="AlphaFoldDB" id="A0A1E4SDZ4"/>
<name>A0A1E4SDZ4_9ASCO</name>
<dbReference type="OrthoDB" id="4072855at2759"/>
<evidence type="ECO:0000256" key="2">
    <source>
        <dbReference type="ARBA" id="ARBA00004496"/>
    </source>
</evidence>
<comment type="similarity">
    <text evidence="3">Belongs to the DIF1/spd1 family.</text>
</comment>
<evidence type="ECO:0000256" key="4">
    <source>
        <dbReference type="ARBA" id="ARBA00021625"/>
    </source>
</evidence>
<evidence type="ECO:0000313" key="9">
    <source>
        <dbReference type="Proteomes" id="UP000094285"/>
    </source>
</evidence>
<dbReference type="InterPro" id="IPR013900">
    <property type="entry name" value="RNR_inhibitor"/>
</dbReference>
<evidence type="ECO:0000256" key="6">
    <source>
        <dbReference type="ARBA" id="ARBA00023242"/>
    </source>
</evidence>
<feature type="compositionally biased region" description="Polar residues" evidence="7">
    <location>
        <begin position="68"/>
        <end position="87"/>
    </location>
</feature>
<dbReference type="GO" id="GO:0005634">
    <property type="term" value="C:nucleus"/>
    <property type="evidence" value="ECO:0007669"/>
    <property type="project" value="UniProtKB-SubCell"/>
</dbReference>
<feature type="region of interest" description="Disordered" evidence="7">
    <location>
        <begin position="50"/>
        <end position="88"/>
    </location>
</feature>
<dbReference type="Proteomes" id="UP000094285">
    <property type="component" value="Unassembled WGS sequence"/>
</dbReference>
<evidence type="ECO:0000256" key="3">
    <source>
        <dbReference type="ARBA" id="ARBA00005459"/>
    </source>
</evidence>
<accession>A0A1E4SDZ4</accession>
<sequence>MTMSQPNTKRQMNRGVQPQHVDPEISALSTIGMRIRKAVAEGYSLPNHEQYSYSNGPSQFQRVPLPANMSQPPSLTNMGSTVESSGSRLGEWDSRFDIHNAPVQTLPNFEVSHKRKHAETDDGFGGAVPDLGTFRLKYGDLSFNEEV</sequence>
<keyword evidence="9" id="KW-1185">Reference proteome</keyword>
<evidence type="ECO:0000313" key="8">
    <source>
        <dbReference type="EMBL" id="ODV77703.1"/>
    </source>
</evidence>
<evidence type="ECO:0000256" key="1">
    <source>
        <dbReference type="ARBA" id="ARBA00004123"/>
    </source>
</evidence>
<dbReference type="EMBL" id="KV453914">
    <property type="protein sequence ID" value="ODV77703.1"/>
    <property type="molecule type" value="Genomic_DNA"/>
</dbReference>